<dbReference type="Pfam" id="PF11973">
    <property type="entry name" value="NQRA_SLBB"/>
    <property type="match status" value="1"/>
</dbReference>
<comment type="function">
    <text evidence="8">NQR complex catalyzes the reduction of ubiquinone-1 to ubiquinol by two successive reactions, coupled with the transport of Na(+) ions from the cytoplasm to the periplasm. NqrA to NqrE are probably involved in the second step, the conversion of ubisemiquinone to ubiquinol.</text>
</comment>
<dbReference type="InterPro" id="IPR022615">
    <property type="entry name" value="NqrA_C_domain"/>
</dbReference>
<name>A0A1I2C570_9BACT</name>
<dbReference type="EMBL" id="FONA01000015">
    <property type="protein sequence ID" value="SFE63335.1"/>
    <property type="molecule type" value="Genomic_DNA"/>
</dbReference>
<dbReference type="InterPro" id="IPR008703">
    <property type="entry name" value="NqrA"/>
</dbReference>
<proteinExistence type="inferred from homology"/>
<dbReference type="PANTHER" id="PTHR37839">
    <property type="entry name" value="NA(+)-TRANSLOCATING NADH-QUINONE REDUCTASE SUBUNIT A"/>
    <property type="match status" value="1"/>
</dbReference>
<dbReference type="Proteomes" id="UP000181976">
    <property type="component" value="Unassembled WGS sequence"/>
</dbReference>
<comment type="similarity">
    <text evidence="8">Belongs to the NqrA family.</text>
</comment>
<organism evidence="12 13">
    <name type="scientific">Thermophagus xiamenensis</name>
    <dbReference type="NCBI Taxonomy" id="385682"/>
    <lineage>
        <taxon>Bacteria</taxon>
        <taxon>Pseudomonadati</taxon>
        <taxon>Bacteroidota</taxon>
        <taxon>Bacteroidia</taxon>
        <taxon>Marinilabiliales</taxon>
        <taxon>Marinilabiliaceae</taxon>
        <taxon>Thermophagus</taxon>
    </lineage>
</organism>
<evidence type="ECO:0000259" key="9">
    <source>
        <dbReference type="Pfam" id="PF05896"/>
    </source>
</evidence>
<evidence type="ECO:0000256" key="3">
    <source>
        <dbReference type="ARBA" id="ARBA00023027"/>
    </source>
</evidence>
<dbReference type="PANTHER" id="PTHR37839:SF1">
    <property type="entry name" value="NA(+)-TRANSLOCATING NADH-QUINONE REDUCTASE SUBUNIT A"/>
    <property type="match status" value="1"/>
</dbReference>
<dbReference type="InterPro" id="IPR056148">
    <property type="entry name" value="NQRA_2nd"/>
</dbReference>
<feature type="domain" description="NqrA second alpha/beta" evidence="11">
    <location>
        <begin position="114"/>
        <end position="257"/>
    </location>
</feature>
<dbReference type="HAMAP" id="MF_00425">
    <property type="entry name" value="NqrA"/>
    <property type="match status" value="1"/>
</dbReference>
<keyword evidence="7 8" id="KW-0739">Sodium transport</keyword>
<dbReference type="AlphaFoldDB" id="A0A1I2C570"/>
<evidence type="ECO:0000256" key="5">
    <source>
        <dbReference type="ARBA" id="ARBA00023065"/>
    </source>
</evidence>
<evidence type="ECO:0000256" key="8">
    <source>
        <dbReference type="HAMAP-Rule" id="MF_00425"/>
    </source>
</evidence>
<dbReference type="EC" id="7.2.1.1" evidence="8"/>
<keyword evidence="5 8" id="KW-0406">Ion transport</keyword>
<evidence type="ECO:0000256" key="4">
    <source>
        <dbReference type="ARBA" id="ARBA00023053"/>
    </source>
</evidence>
<dbReference type="GO" id="GO:0006814">
    <property type="term" value="P:sodium ion transport"/>
    <property type="evidence" value="ECO:0007669"/>
    <property type="project" value="UniProtKB-UniRule"/>
</dbReference>
<comment type="catalytic activity">
    <reaction evidence="8">
        <text>a ubiquinone + n Na(+)(in) + NADH + H(+) = a ubiquinol + n Na(+)(out) + NAD(+)</text>
        <dbReference type="Rhea" id="RHEA:47748"/>
        <dbReference type="Rhea" id="RHEA-COMP:9565"/>
        <dbReference type="Rhea" id="RHEA-COMP:9566"/>
        <dbReference type="ChEBI" id="CHEBI:15378"/>
        <dbReference type="ChEBI" id="CHEBI:16389"/>
        <dbReference type="ChEBI" id="CHEBI:17976"/>
        <dbReference type="ChEBI" id="CHEBI:29101"/>
        <dbReference type="ChEBI" id="CHEBI:57540"/>
        <dbReference type="ChEBI" id="CHEBI:57945"/>
        <dbReference type="EC" id="7.2.1.1"/>
    </reaction>
</comment>
<evidence type="ECO:0000259" key="11">
    <source>
        <dbReference type="Pfam" id="PF24836"/>
    </source>
</evidence>
<dbReference type="eggNOG" id="COG1726">
    <property type="taxonomic scope" value="Bacteria"/>
</dbReference>
<evidence type="ECO:0000256" key="1">
    <source>
        <dbReference type="ARBA" id="ARBA00022448"/>
    </source>
</evidence>
<keyword evidence="13" id="KW-1185">Reference proteome</keyword>
<dbReference type="InParanoid" id="A0A1I2C570"/>
<reference evidence="12 13" key="1">
    <citation type="submission" date="2016-10" db="EMBL/GenBank/DDBJ databases">
        <authorList>
            <person name="de Groot N.N."/>
        </authorList>
    </citation>
    <scope>NUCLEOTIDE SEQUENCE [LARGE SCALE GENOMIC DNA]</scope>
    <source>
        <strain evidence="12 13">DSM 19012</strain>
    </source>
</reference>
<keyword evidence="2 8" id="KW-1278">Translocase</keyword>
<comment type="subunit">
    <text evidence="8">Composed of six subunits; NqrA, NqrB, NqrC, NqrD, NqrE and NqrF.</text>
</comment>
<sequence length="449" mass="49806">MSEVIKIKKGLDIPLKGKSDKVFGQAQLPDLFAIKPTDFHGVVPKMVVKEGEKVKAGSVLFFDKNQPDVKFVSPVSGQLKSVIRGERRKILEVVIQSDGTNDTIDFGAEDLSTLSRDAVVAKLQEAGAWPYLLRRPYNILAKKDDAPKAIFISAFDSAPLAPDYDFIMTGKEKEFQAGIDVLKTLCDNIHIGINAQAASKLFVNTKGVKIHRFNGPHPAGNVGVQIHHVMPINKGEVVWTIQPQEVATIGKLFTTGKHDFSRTIVVAGSEIKKPAYYKTILGACVKPYLNDNLNTEEHVRIISGNVLTGTQINDDGFLGFYHSQITAIPEGDEFEFMGWAKPGFGKFSISRSYFSWLAPNKEYRLNANMMGGVRPFVVSGVYEKVLPMDILPEQLFKSILVEDIDKMEQLGIYELAEEDVALCEFVCPSKMNLQKILRKGIDLMIKELG</sequence>
<protein>
    <recommendedName>
        <fullName evidence="8">Na(+)-translocating NADH-quinone reductase subunit A</fullName>
        <shortName evidence="8">Na(+)-NQR subunit A</shortName>
        <shortName evidence="8">Na(+)-translocating NQR subunit A</shortName>
        <ecNumber evidence="8">7.2.1.1</ecNumber>
    </recommendedName>
    <alternativeName>
        <fullName evidence="8">NQR complex subunit A</fullName>
    </alternativeName>
    <alternativeName>
        <fullName evidence="8">NQR-1 subunit A</fullName>
    </alternativeName>
</protein>
<dbReference type="Pfam" id="PF05896">
    <property type="entry name" value="NQRA_N"/>
    <property type="match status" value="1"/>
</dbReference>
<keyword evidence="6 8" id="KW-0830">Ubiquinone</keyword>
<evidence type="ECO:0000256" key="6">
    <source>
        <dbReference type="ARBA" id="ARBA00023075"/>
    </source>
</evidence>
<dbReference type="RefSeq" id="WP_010526041.1">
    <property type="nucleotide sequence ID" value="NZ_AFSL01000002.1"/>
</dbReference>
<dbReference type="InterPro" id="IPR056147">
    <property type="entry name" value="NQRA_N"/>
</dbReference>
<gene>
    <name evidence="8" type="primary">nqrA</name>
    <name evidence="12" type="ORF">SAMN05444380_11511</name>
</gene>
<accession>A0A1I2C570</accession>
<dbReference type="Pfam" id="PF24836">
    <property type="entry name" value="NQRA_2nd"/>
    <property type="match status" value="1"/>
</dbReference>
<feature type="domain" description="Na(+)-translocating NADH-quinone reductase subunit A C-terminal" evidence="10">
    <location>
        <begin position="264"/>
        <end position="312"/>
    </location>
</feature>
<feature type="domain" description="NqrA N-terminal barrel-sandwich hybrid" evidence="9">
    <location>
        <begin position="5"/>
        <end position="97"/>
    </location>
</feature>
<dbReference type="STRING" id="385682.SAMN05444380_11511"/>
<dbReference type="NCBIfam" id="TIGR01936">
    <property type="entry name" value="nqrA"/>
    <property type="match status" value="1"/>
</dbReference>
<dbReference type="GO" id="GO:0016655">
    <property type="term" value="F:oxidoreductase activity, acting on NAD(P)H, quinone or similar compound as acceptor"/>
    <property type="evidence" value="ECO:0007669"/>
    <property type="project" value="UniProtKB-UniRule"/>
</dbReference>
<keyword evidence="4 8" id="KW-0915">Sodium</keyword>
<evidence type="ECO:0000313" key="13">
    <source>
        <dbReference type="Proteomes" id="UP000181976"/>
    </source>
</evidence>
<keyword evidence="3 8" id="KW-0520">NAD</keyword>
<evidence type="ECO:0000256" key="2">
    <source>
        <dbReference type="ARBA" id="ARBA00022967"/>
    </source>
</evidence>
<evidence type="ECO:0000313" key="12">
    <source>
        <dbReference type="EMBL" id="SFE63335.1"/>
    </source>
</evidence>
<evidence type="ECO:0000259" key="10">
    <source>
        <dbReference type="Pfam" id="PF11973"/>
    </source>
</evidence>
<dbReference type="OrthoDB" id="9774536at2"/>
<dbReference type="NCBIfam" id="NF003761">
    <property type="entry name" value="PRK05352.1-4"/>
    <property type="match status" value="1"/>
</dbReference>
<keyword evidence="1 8" id="KW-0813">Transport</keyword>
<evidence type="ECO:0000256" key="7">
    <source>
        <dbReference type="ARBA" id="ARBA00023201"/>
    </source>
</evidence>